<dbReference type="PANTHER" id="PTHR30330">
    <property type="entry name" value="AGSS FAMILY TRANSPORTER, SODIUM-ALANINE"/>
    <property type="match status" value="1"/>
</dbReference>
<dbReference type="Pfam" id="PF01235">
    <property type="entry name" value="Na_Ala_symp"/>
    <property type="match status" value="1"/>
</dbReference>
<dbReference type="GO" id="GO:0005886">
    <property type="term" value="C:plasma membrane"/>
    <property type="evidence" value="ECO:0007669"/>
    <property type="project" value="UniProtKB-SubCell"/>
</dbReference>
<proteinExistence type="inferred from homology"/>
<dbReference type="PRINTS" id="PR00175">
    <property type="entry name" value="NAALASMPORT"/>
</dbReference>
<dbReference type="GO" id="GO:0005283">
    <property type="term" value="F:amino acid:sodium symporter activity"/>
    <property type="evidence" value="ECO:0007669"/>
    <property type="project" value="InterPro"/>
</dbReference>
<evidence type="ECO:0000313" key="10">
    <source>
        <dbReference type="Proteomes" id="UP000184394"/>
    </source>
</evidence>
<sequence length="424" mass="46183">MIFMLEKINALIWGNGLIVLLLLIGTMYTFRLKAIQFRMFPYLFKSFRNKEIRKKQFRTLCMSLGTAMGTGNITGVASAIAIGGAGAVFWMWISAFLGMATVYAENSLSARYSDERLKGPMAYLTKGTGCIKLASAFSFCCLLASFGMGGMVQINAMSESIKCCSRISPFYLSAIVFIVVVSIVCGGAKRIENAAKIFLPFATVFYVAVCIVVIYKTRSELPNVFTRIFKEALGFEQCIGGISGYGIKRAVSVGIRRGVFSNEAGLGSSPILHSSADNFKDDELQGMCAMFEVFIDTMICCTITAITILSASSDGTVQGAFSLISGHYSGHIIAILMIVFAFCTVIGWYYCGETAFLFLAPKGLRTVFSFVFSFVAALGAIIKAEKAWTISDIFNGLMAFFNIIGLILLMNHVKGIKHSDTVNK</sequence>
<evidence type="ECO:0000256" key="7">
    <source>
        <dbReference type="ARBA" id="ARBA00023136"/>
    </source>
</evidence>
<evidence type="ECO:0000256" key="1">
    <source>
        <dbReference type="ARBA" id="ARBA00004651"/>
    </source>
</evidence>
<keyword evidence="7 8" id="KW-0472">Membrane</keyword>
<feature type="transmembrane region" description="Helical" evidence="8">
    <location>
        <begin position="388"/>
        <end position="409"/>
    </location>
</feature>
<feature type="transmembrane region" description="Helical" evidence="8">
    <location>
        <begin position="332"/>
        <end position="351"/>
    </location>
</feature>
<evidence type="ECO:0000256" key="4">
    <source>
        <dbReference type="ARBA" id="ARBA00022475"/>
    </source>
</evidence>
<comment type="subcellular location">
    <subcellularLocation>
        <location evidence="1 8">Cell membrane</location>
        <topology evidence="1 8">Multi-pass membrane protein</topology>
    </subcellularLocation>
</comment>
<feature type="transmembrane region" description="Helical" evidence="8">
    <location>
        <begin position="363"/>
        <end position="382"/>
    </location>
</feature>
<keyword evidence="5 8" id="KW-0812">Transmembrane</keyword>
<keyword evidence="8" id="KW-0769">Symport</keyword>
<organism evidence="9 10">
    <name type="scientific">Ruminococcus flavefaciens</name>
    <dbReference type="NCBI Taxonomy" id="1265"/>
    <lineage>
        <taxon>Bacteria</taxon>
        <taxon>Bacillati</taxon>
        <taxon>Bacillota</taxon>
        <taxon>Clostridia</taxon>
        <taxon>Eubacteriales</taxon>
        <taxon>Oscillospiraceae</taxon>
        <taxon>Ruminococcus</taxon>
    </lineage>
</organism>
<comment type="similarity">
    <text evidence="2 8">Belongs to the alanine or glycine:cation symporter (AGCS) (TC 2.A.25) family.</text>
</comment>
<evidence type="ECO:0000313" key="9">
    <source>
        <dbReference type="EMBL" id="SHM25812.1"/>
    </source>
</evidence>
<feature type="transmembrane region" description="Helical" evidence="8">
    <location>
        <begin position="197"/>
        <end position="215"/>
    </location>
</feature>
<dbReference type="Proteomes" id="UP000184394">
    <property type="component" value="Unassembled WGS sequence"/>
</dbReference>
<keyword evidence="3 8" id="KW-0813">Transport</keyword>
<protein>
    <submittedName>
        <fullName evidence="9">Alanine or glycine:cation symporter, AGCS family</fullName>
    </submittedName>
</protein>
<evidence type="ECO:0000256" key="5">
    <source>
        <dbReference type="ARBA" id="ARBA00022692"/>
    </source>
</evidence>
<feature type="transmembrane region" description="Helical" evidence="8">
    <location>
        <begin position="133"/>
        <end position="158"/>
    </location>
</feature>
<evidence type="ECO:0000256" key="8">
    <source>
        <dbReference type="RuleBase" id="RU363064"/>
    </source>
</evidence>
<gene>
    <name evidence="9" type="ORF">SAMN04487860_102242</name>
</gene>
<accession>A0A1M7HB26</accession>
<dbReference type="AlphaFoldDB" id="A0A1M7HB26"/>
<dbReference type="NCBIfam" id="TIGR00835">
    <property type="entry name" value="agcS"/>
    <property type="match status" value="1"/>
</dbReference>
<feature type="transmembrane region" description="Helical" evidence="8">
    <location>
        <begin position="12"/>
        <end position="30"/>
    </location>
</feature>
<evidence type="ECO:0000256" key="2">
    <source>
        <dbReference type="ARBA" id="ARBA00009261"/>
    </source>
</evidence>
<keyword evidence="4 8" id="KW-1003">Cell membrane</keyword>
<feature type="transmembrane region" description="Helical" evidence="8">
    <location>
        <begin position="170"/>
        <end position="191"/>
    </location>
</feature>
<dbReference type="PROSITE" id="PS00873">
    <property type="entry name" value="NA_ALANINE_SYMP"/>
    <property type="match status" value="1"/>
</dbReference>
<evidence type="ECO:0000256" key="3">
    <source>
        <dbReference type="ARBA" id="ARBA00022448"/>
    </source>
</evidence>
<dbReference type="InterPro" id="IPR001463">
    <property type="entry name" value="Na/Ala_symport"/>
</dbReference>
<keyword evidence="6 8" id="KW-1133">Transmembrane helix</keyword>
<evidence type="ECO:0000256" key="6">
    <source>
        <dbReference type="ARBA" id="ARBA00022989"/>
    </source>
</evidence>
<reference evidence="9 10" key="1">
    <citation type="submission" date="2016-11" db="EMBL/GenBank/DDBJ databases">
        <authorList>
            <person name="Jaros S."/>
            <person name="Januszkiewicz K."/>
            <person name="Wedrychowicz H."/>
        </authorList>
    </citation>
    <scope>NUCLEOTIDE SEQUENCE [LARGE SCALE GENOMIC DNA]</scope>
    <source>
        <strain evidence="9 10">Y1</strain>
    </source>
</reference>
<feature type="transmembrane region" description="Helical" evidence="8">
    <location>
        <begin position="60"/>
        <end position="93"/>
    </location>
</feature>
<dbReference type="PANTHER" id="PTHR30330:SF3">
    <property type="entry name" value="TRANSCRIPTIONAL REGULATOR, LRP FAMILY"/>
    <property type="match status" value="1"/>
</dbReference>
<name>A0A1M7HB26_RUMFL</name>
<dbReference type="EMBL" id="FRCT01000002">
    <property type="protein sequence ID" value="SHM25812.1"/>
    <property type="molecule type" value="Genomic_DNA"/>
</dbReference>